<feature type="compositionally biased region" description="Basic and acidic residues" evidence="1">
    <location>
        <begin position="172"/>
        <end position="182"/>
    </location>
</feature>
<dbReference type="AlphaFoldDB" id="A0A9Q1GIJ6"/>
<protein>
    <submittedName>
        <fullName evidence="2">Uncharacterized protein</fullName>
    </submittedName>
</protein>
<feature type="region of interest" description="Disordered" evidence="1">
    <location>
        <begin position="112"/>
        <end position="194"/>
    </location>
</feature>
<gene>
    <name evidence="2" type="ORF">Cgig2_033654</name>
</gene>
<comment type="caution">
    <text evidence="2">The sequence shown here is derived from an EMBL/GenBank/DDBJ whole genome shotgun (WGS) entry which is preliminary data.</text>
</comment>
<sequence>MTSKCCNPFPFIPHSLLFILKVTERLLKLSRSSAEKIQRYPFAKVIALIHNWTVGNRNELHSKKSLTGRSSKPNLEVEARKRQRRFEGPNLVGSNDGERNEMRCVLQGDLWQDSSGSEYEPHSEEERDTNYEISLEAKSDVDENMGEGDGGSTLSNGGAEMRGWYSGGEGHTGGEYRRRDRPSTAFKQGKAKGAIATERNQLHREVVGKGDLDVLVRSRCTIRTLVGVNRRMTPNQRETMKATVLWPFLEYPKIGMERHLMLALIKCWVPRWKAFRIGGRWVPFSIYGAAFVYWFIGDRIGFMSTPQCLQIRISEGSPVLEARLELTMGEAVKTSEVAVGGVPEAVQGDMEVIRGLTGEDGDGGVGFNAGHVDDGEEGQVP</sequence>
<name>A0A9Q1GIJ6_9CARY</name>
<evidence type="ECO:0000256" key="1">
    <source>
        <dbReference type="SAM" id="MobiDB-lite"/>
    </source>
</evidence>
<evidence type="ECO:0000313" key="2">
    <source>
        <dbReference type="EMBL" id="KAJ8419874.1"/>
    </source>
</evidence>
<dbReference type="EMBL" id="JAKOGI010004223">
    <property type="protein sequence ID" value="KAJ8419874.1"/>
    <property type="molecule type" value="Genomic_DNA"/>
</dbReference>
<feature type="region of interest" description="Disordered" evidence="1">
    <location>
        <begin position="63"/>
        <end position="97"/>
    </location>
</feature>
<feature type="compositionally biased region" description="Basic and acidic residues" evidence="1">
    <location>
        <begin position="119"/>
        <end position="141"/>
    </location>
</feature>
<proteinExistence type="predicted"/>
<reference evidence="2" key="1">
    <citation type="submission" date="2022-04" db="EMBL/GenBank/DDBJ databases">
        <title>Carnegiea gigantea Genome sequencing and assembly v2.</title>
        <authorList>
            <person name="Copetti D."/>
            <person name="Sanderson M.J."/>
            <person name="Burquez A."/>
            <person name="Wojciechowski M.F."/>
        </authorList>
    </citation>
    <scope>NUCLEOTIDE SEQUENCE</scope>
    <source>
        <strain evidence="2">SGP5-SGP5p</strain>
        <tissue evidence="2">Aerial part</tissue>
    </source>
</reference>
<dbReference type="Proteomes" id="UP001153076">
    <property type="component" value="Unassembled WGS sequence"/>
</dbReference>
<evidence type="ECO:0000313" key="3">
    <source>
        <dbReference type="Proteomes" id="UP001153076"/>
    </source>
</evidence>
<accession>A0A9Q1GIJ6</accession>
<keyword evidence="3" id="KW-1185">Reference proteome</keyword>
<organism evidence="2 3">
    <name type="scientific">Carnegiea gigantea</name>
    <dbReference type="NCBI Taxonomy" id="171969"/>
    <lineage>
        <taxon>Eukaryota</taxon>
        <taxon>Viridiplantae</taxon>
        <taxon>Streptophyta</taxon>
        <taxon>Embryophyta</taxon>
        <taxon>Tracheophyta</taxon>
        <taxon>Spermatophyta</taxon>
        <taxon>Magnoliopsida</taxon>
        <taxon>eudicotyledons</taxon>
        <taxon>Gunneridae</taxon>
        <taxon>Pentapetalae</taxon>
        <taxon>Caryophyllales</taxon>
        <taxon>Cactineae</taxon>
        <taxon>Cactaceae</taxon>
        <taxon>Cactoideae</taxon>
        <taxon>Echinocereeae</taxon>
        <taxon>Carnegiea</taxon>
    </lineage>
</organism>